<dbReference type="EMBL" id="VXIV02000608">
    <property type="protein sequence ID" value="KAF6037189.1"/>
    <property type="molecule type" value="Genomic_DNA"/>
</dbReference>
<organism evidence="4 5">
    <name type="scientific">Bugula neritina</name>
    <name type="common">Brown bryozoan</name>
    <name type="synonym">Sertularia neritina</name>
    <dbReference type="NCBI Taxonomy" id="10212"/>
    <lineage>
        <taxon>Eukaryota</taxon>
        <taxon>Metazoa</taxon>
        <taxon>Spiralia</taxon>
        <taxon>Lophotrochozoa</taxon>
        <taxon>Bryozoa</taxon>
        <taxon>Gymnolaemata</taxon>
        <taxon>Cheilostomatida</taxon>
        <taxon>Flustrina</taxon>
        <taxon>Buguloidea</taxon>
        <taxon>Bugulidae</taxon>
        <taxon>Bugula</taxon>
    </lineage>
</organism>
<dbReference type="GO" id="GO:0004197">
    <property type="term" value="F:cysteine-type endopeptidase activity"/>
    <property type="evidence" value="ECO:0007669"/>
    <property type="project" value="InterPro"/>
</dbReference>
<dbReference type="InterPro" id="IPR015917">
    <property type="entry name" value="Pept_C14A"/>
</dbReference>
<evidence type="ECO:0000313" key="5">
    <source>
        <dbReference type="Proteomes" id="UP000593567"/>
    </source>
</evidence>
<evidence type="ECO:0000256" key="1">
    <source>
        <dbReference type="ARBA" id="ARBA00010134"/>
    </source>
</evidence>
<keyword evidence="5" id="KW-1185">Reference proteome</keyword>
<dbReference type="AlphaFoldDB" id="A0A7J7KEX9"/>
<gene>
    <name evidence="4" type="ORF">EB796_004502</name>
</gene>
<dbReference type="Pfam" id="PF00656">
    <property type="entry name" value="Peptidase_C14"/>
    <property type="match status" value="1"/>
</dbReference>
<protein>
    <recommendedName>
        <fullName evidence="3">Peptidase C14A caspase catalytic domain-containing protein</fullName>
    </recommendedName>
</protein>
<evidence type="ECO:0000313" key="4">
    <source>
        <dbReference type="EMBL" id="KAF6037189.1"/>
    </source>
</evidence>
<dbReference type="InterPro" id="IPR011600">
    <property type="entry name" value="Pept_C14_caspase"/>
</dbReference>
<proteinExistence type="inferred from homology"/>
<dbReference type="GO" id="GO:0006508">
    <property type="term" value="P:proteolysis"/>
    <property type="evidence" value="ECO:0007669"/>
    <property type="project" value="InterPro"/>
</dbReference>
<dbReference type="InterPro" id="IPR029030">
    <property type="entry name" value="Caspase-like_dom_sf"/>
</dbReference>
<dbReference type="SUPFAM" id="SSF52129">
    <property type="entry name" value="Caspase-like"/>
    <property type="match status" value="1"/>
</dbReference>
<accession>A0A7J7KEX9</accession>
<evidence type="ECO:0000256" key="2">
    <source>
        <dbReference type="SAM" id="MobiDB-lite"/>
    </source>
</evidence>
<name>A0A7J7KEX9_BUGNE</name>
<sequence length="413" mass="48119">MELTTEKQQQKFKADLRNEVIAPGTKIFMDLHQYNMHDLHGILRKWNNPEGQNFLMLAIIHDKENAVYDILDILHIFVTVDEKWTEETFVDFLCETDRDHSNVLQLALHYQRFKQSDLLPKTLLKYAAVDQSKLAKLVHNENKDGNCSVNLAFNMQWDKNMIEHLLNKSNLDQEKKDSLLEKRKTYNRKGRMIAIIIYNHEENNERNARSLDVAFRGRGFYVEHWQHLEWNAESLQEKLKKFCQEQNIMEQLWVLCLTHGVYEHILDTSNEKINIERIGQTITNASDDEKEVILIIDACQVEEGEEEEEGGSENNITTPNRESPGPSQTEEVHILITCSRGEEAWGSTFIDALVEQLNKGETDVFTILKEASEDTKKNSVKYECKRRKQTIQNRTYLQEGDITLPLPTALTQN</sequence>
<reference evidence="4" key="1">
    <citation type="submission" date="2020-06" db="EMBL/GenBank/DDBJ databases">
        <title>Draft genome of Bugula neritina, a colonial animal packing powerful symbionts and potential medicines.</title>
        <authorList>
            <person name="Rayko M."/>
        </authorList>
    </citation>
    <scope>NUCLEOTIDE SEQUENCE [LARGE SCALE GENOMIC DNA]</scope>
    <source>
        <strain evidence="4">Kwan_BN1</strain>
    </source>
</reference>
<feature type="domain" description="Peptidase C14A caspase catalytic" evidence="3">
    <location>
        <begin position="185"/>
        <end position="399"/>
    </location>
</feature>
<feature type="compositionally biased region" description="Polar residues" evidence="2">
    <location>
        <begin position="314"/>
        <end position="329"/>
    </location>
</feature>
<dbReference type="Proteomes" id="UP000593567">
    <property type="component" value="Unassembled WGS sequence"/>
</dbReference>
<feature type="region of interest" description="Disordered" evidence="2">
    <location>
        <begin position="303"/>
        <end position="329"/>
    </location>
</feature>
<dbReference type="Gene3D" id="3.40.50.1460">
    <property type="match status" value="1"/>
</dbReference>
<comment type="caution">
    <text evidence="4">The sequence shown here is derived from an EMBL/GenBank/DDBJ whole genome shotgun (WGS) entry which is preliminary data.</text>
</comment>
<dbReference type="SMART" id="SM00115">
    <property type="entry name" value="CASc"/>
    <property type="match status" value="1"/>
</dbReference>
<evidence type="ECO:0000259" key="3">
    <source>
        <dbReference type="SMART" id="SM00115"/>
    </source>
</evidence>
<comment type="similarity">
    <text evidence="1">Belongs to the peptidase C14A family.</text>
</comment>